<evidence type="ECO:0000256" key="10">
    <source>
        <dbReference type="PIRSR" id="PIRSR000485-2"/>
    </source>
</evidence>
<dbReference type="CDD" id="cd00715">
    <property type="entry name" value="GPATase_N"/>
    <property type="match status" value="1"/>
</dbReference>
<keyword evidence="7 11" id="KW-0408">Iron</keyword>
<reference evidence="13 14" key="1">
    <citation type="submission" date="2016-10" db="EMBL/GenBank/DDBJ databases">
        <authorList>
            <person name="de Groot N.N."/>
        </authorList>
    </citation>
    <scope>NUCLEOTIDE SEQUENCE [LARGE SCALE GENOMIC DNA]</scope>
    <source>
        <strain evidence="13 14">DSM 20475</strain>
    </source>
</reference>
<dbReference type="InterPro" id="IPR005854">
    <property type="entry name" value="PurF"/>
</dbReference>
<dbReference type="PROSITE" id="PS51278">
    <property type="entry name" value="GATASE_TYPE_2"/>
    <property type="match status" value="1"/>
</dbReference>
<dbReference type="AlphaFoldDB" id="A0A1G6XLL3"/>
<dbReference type="PANTHER" id="PTHR11907">
    <property type="entry name" value="AMIDOPHOSPHORIBOSYLTRANSFERASE"/>
    <property type="match status" value="1"/>
</dbReference>
<feature type="binding site" evidence="7 10">
    <location>
        <position position="297"/>
    </location>
    <ligand>
        <name>Mg(2+)</name>
        <dbReference type="ChEBI" id="CHEBI:18420"/>
    </ligand>
</feature>
<dbReference type="GO" id="GO:0009113">
    <property type="term" value="P:purine nucleobase biosynthetic process"/>
    <property type="evidence" value="ECO:0007669"/>
    <property type="project" value="UniProtKB-UniRule"/>
</dbReference>
<accession>A0A1G6XLL3</accession>
<feature type="binding site" evidence="7 11">
    <location>
        <position position="449"/>
    </location>
    <ligand>
        <name>[4Fe-4S] cluster</name>
        <dbReference type="ChEBI" id="CHEBI:49883"/>
    </ligand>
</feature>
<dbReference type="GO" id="GO:0000287">
    <property type="term" value="F:magnesium ion binding"/>
    <property type="evidence" value="ECO:0007669"/>
    <property type="project" value="UniProtKB-UniRule"/>
</dbReference>
<dbReference type="SUPFAM" id="SSF56235">
    <property type="entry name" value="N-terminal nucleophile aminohydrolases (Ntn hydrolases)"/>
    <property type="match status" value="1"/>
</dbReference>
<organism evidence="13 14">
    <name type="scientific">Peptococcus niger</name>
    <dbReference type="NCBI Taxonomy" id="2741"/>
    <lineage>
        <taxon>Bacteria</taxon>
        <taxon>Bacillati</taxon>
        <taxon>Bacillota</taxon>
        <taxon>Clostridia</taxon>
        <taxon>Eubacteriales</taxon>
        <taxon>Peptococcaceae</taxon>
        <taxon>Peptococcus</taxon>
    </lineage>
</organism>
<dbReference type="NCBIfam" id="TIGR01134">
    <property type="entry name" value="purF"/>
    <property type="match status" value="1"/>
</dbReference>
<feature type="binding site" evidence="7 10">
    <location>
        <position position="360"/>
    </location>
    <ligand>
        <name>Mg(2+)</name>
        <dbReference type="ChEBI" id="CHEBI:18420"/>
    </ligand>
</feature>
<dbReference type="InterPro" id="IPR029055">
    <property type="entry name" value="Ntn_hydrolases_N"/>
</dbReference>
<dbReference type="Proteomes" id="UP000198995">
    <property type="component" value="Unassembled WGS sequence"/>
</dbReference>
<keyword evidence="3 7" id="KW-0328">Glycosyltransferase</keyword>
<keyword evidence="14" id="KW-1185">Reference proteome</keyword>
<feature type="active site" description="Nucleophile" evidence="7 9">
    <location>
        <position position="13"/>
    </location>
</feature>
<dbReference type="RefSeq" id="WP_091791913.1">
    <property type="nucleotide sequence ID" value="NZ_FNAF01000007.1"/>
</dbReference>
<keyword evidence="7 10" id="KW-0479">Metal-binding</keyword>
<comment type="pathway">
    <text evidence="1 7 8">Purine metabolism; IMP biosynthesis via de novo pathway; N(1)-(5-phospho-D-ribosyl)glycinamide from 5-phospho-alpha-D-ribose 1-diphosphate: step 1/2.</text>
</comment>
<sequence length="465" mass="50586">MAVIAADGIHEECGVFAIYTNDEQVASRAYYGLFALQHRGQEACGIATSNQGRIEFYKSQGLVTEVFNEDNLSNLHGRCGIGHVRYSNSDGNANINIQPIVAHYLQGDVALAMNGALTNTEKLRQWLAQSGSVFQTTTDAELVCNLLARYGHGSLDVSISQAMADLQGSYALVAMNHDTIYAARDPYGNRPLCIGKLPNGYCIASESCSLDTIGATFVRDVRPGETITLDADGIHSRDLAHPPQPAHCAFEYVYFARPDSTIDGINVNLSRRRMGAILAREIADELDVDVVIPVPDSGTSAAIGFAEASGIEFTPGILKNRYTGRTFIAPTQEMREQLVKLKLNPIREELEGRRIAVVDDSIVRGTTSKRLVALLKERGAKEVHFLVTCPPVVNPCYYGIDTAERDRLIATKMDIEGIRTYIGADSLHFLSSEGLLEALGGEPRFCDACVGGAYHLGVPEEGEKR</sequence>
<evidence type="ECO:0000256" key="1">
    <source>
        <dbReference type="ARBA" id="ARBA00005209"/>
    </source>
</evidence>
<keyword evidence="7 11" id="KW-0411">Iron-sulfur</keyword>
<dbReference type="InterPro" id="IPR035584">
    <property type="entry name" value="PurF_N"/>
</dbReference>
<dbReference type="SUPFAM" id="SSF53271">
    <property type="entry name" value="PRTase-like"/>
    <property type="match status" value="1"/>
</dbReference>
<comment type="catalytic activity">
    <reaction evidence="7 8">
        <text>5-phospho-beta-D-ribosylamine + L-glutamate + diphosphate = 5-phospho-alpha-D-ribose 1-diphosphate + L-glutamine + H2O</text>
        <dbReference type="Rhea" id="RHEA:14905"/>
        <dbReference type="ChEBI" id="CHEBI:15377"/>
        <dbReference type="ChEBI" id="CHEBI:29985"/>
        <dbReference type="ChEBI" id="CHEBI:33019"/>
        <dbReference type="ChEBI" id="CHEBI:58017"/>
        <dbReference type="ChEBI" id="CHEBI:58359"/>
        <dbReference type="ChEBI" id="CHEBI:58681"/>
        <dbReference type="EC" id="2.4.2.14"/>
    </reaction>
</comment>
<dbReference type="Gene3D" id="3.40.50.2020">
    <property type="match status" value="1"/>
</dbReference>
<feature type="binding site" evidence="7 10">
    <location>
        <position position="359"/>
    </location>
    <ligand>
        <name>Mg(2+)</name>
        <dbReference type="ChEBI" id="CHEBI:18420"/>
    </ligand>
</feature>
<dbReference type="UniPathway" id="UPA00074">
    <property type="reaction ID" value="UER00124"/>
</dbReference>
<evidence type="ECO:0000313" key="13">
    <source>
        <dbReference type="EMBL" id="SDD78633.1"/>
    </source>
</evidence>
<dbReference type="InterPro" id="IPR029057">
    <property type="entry name" value="PRTase-like"/>
</dbReference>
<dbReference type="GO" id="GO:0006189">
    <property type="term" value="P:'de novo' IMP biosynthetic process"/>
    <property type="evidence" value="ECO:0007669"/>
    <property type="project" value="UniProtKB-UniRule"/>
</dbReference>
<feature type="domain" description="Glutamine amidotransferase type-2" evidence="12">
    <location>
        <begin position="13"/>
        <end position="232"/>
    </location>
</feature>
<dbReference type="STRING" id="2741.SAMN04489866_10713"/>
<gene>
    <name evidence="7" type="primary">purF</name>
    <name evidence="13" type="ORF">SAMN04489866_10713</name>
</gene>
<keyword evidence="7 10" id="KW-0460">Magnesium</keyword>
<evidence type="ECO:0000256" key="5">
    <source>
        <dbReference type="ARBA" id="ARBA00022755"/>
    </source>
</evidence>
<evidence type="ECO:0000256" key="7">
    <source>
        <dbReference type="HAMAP-Rule" id="MF_01931"/>
    </source>
</evidence>
<keyword evidence="6 7" id="KW-0315">Glutamine amidotransferase</keyword>
<keyword evidence="4 7" id="KW-0808">Transferase</keyword>
<dbReference type="CDD" id="cd06223">
    <property type="entry name" value="PRTases_typeI"/>
    <property type="match status" value="1"/>
</dbReference>
<evidence type="ECO:0000256" key="2">
    <source>
        <dbReference type="ARBA" id="ARBA00010138"/>
    </source>
</evidence>
<name>A0A1G6XLL3_PEPNI</name>
<dbReference type="PIRSF" id="PIRSF000485">
    <property type="entry name" value="Amd_phspho_trans"/>
    <property type="match status" value="1"/>
</dbReference>
<keyword evidence="7" id="KW-0004">4Fe-4S</keyword>
<evidence type="ECO:0000259" key="12">
    <source>
        <dbReference type="PROSITE" id="PS51278"/>
    </source>
</evidence>
<dbReference type="InterPro" id="IPR017932">
    <property type="entry name" value="GATase_2_dom"/>
</dbReference>
<dbReference type="InterPro" id="IPR000836">
    <property type="entry name" value="PRTase_dom"/>
</dbReference>
<feature type="binding site" evidence="7 11">
    <location>
        <position position="248"/>
    </location>
    <ligand>
        <name>[4Fe-4S] cluster</name>
        <dbReference type="ChEBI" id="CHEBI:49883"/>
    </ligand>
</feature>
<dbReference type="HAMAP" id="MF_01931">
    <property type="entry name" value="PurF"/>
    <property type="match status" value="1"/>
</dbReference>
<dbReference type="EMBL" id="FNAF01000007">
    <property type="protein sequence ID" value="SDD78633.1"/>
    <property type="molecule type" value="Genomic_DNA"/>
</dbReference>
<dbReference type="Pfam" id="PF00156">
    <property type="entry name" value="Pribosyltran"/>
    <property type="match status" value="1"/>
</dbReference>
<feature type="binding site" evidence="7 11">
    <location>
        <position position="446"/>
    </location>
    <ligand>
        <name>[4Fe-4S] cluster</name>
        <dbReference type="ChEBI" id="CHEBI:49883"/>
    </ligand>
</feature>
<proteinExistence type="inferred from homology"/>
<dbReference type="Gene3D" id="3.60.20.10">
    <property type="entry name" value="Glutamine Phosphoribosylpyrophosphate, subunit 1, domain 1"/>
    <property type="match status" value="1"/>
</dbReference>
<evidence type="ECO:0000256" key="6">
    <source>
        <dbReference type="ARBA" id="ARBA00022962"/>
    </source>
</evidence>
<evidence type="ECO:0000256" key="11">
    <source>
        <dbReference type="PIRSR" id="PIRSR000485-3"/>
    </source>
</evidence>
<evidence type="ECO:0000313" key="14">
    <source>
        <dbReference type="Proteomes" id="UP000198995"/>
    </source>
</evidence>
<comment type="cofactor">
    <cofactor evidence="7 10">
        <name>Mg(2+)</name>
        <dbReference type="ChEBI" id="CHEBI:18420"/>
    </cofactor>
    <text evidence="7 10">Binds 1 Mg(2+) ion per subunit.</text>
</comment>
<evidence type="ECO:0000256" key="4">
    <source>
        <dbReference type="ARBA" id="ARBA00022679"/>
    </source>
</evidence>
<dbReference type="GO" id="GO:0004044">
    <property type="term" value="F:amidophosphoribosyltransferase activity"/>
    <property type="evidence" value="ECO:0007669"/>
    <property type="project" value="UniProtKB-UniRule"/>
</dbReference>
<evidence type="ECO:0000256" key="8">
    <source>
        <dbReference type="PIRNR" id="PIRNR000485"/>
    </source>
</evidence>
<dbReference type="EC" id="2.4.2.14" evidence="7"/>
<dbReference type="OrthoDB" id="9801213at2"/>
<dbReference type="GO" id="GO:0051539">
    <property type="term" value="F:4 iron, 4 sulfur cluster binding"/>
    <property type="evidence" value="ECO:0007669"/>
    <property type="project" value="UniProtKB-KW"/>
</dbReference>
<comment type="similarity">
    <text evidence="2 7 8">In the C-terminal section; belongs to the purine/pyrimidine phosphoribosyltransferase family.</text>
</comment>
<feature type="binding site" evidence="7 11">
    <location>
        <position position="396"/>
    </location>
    <ligand>
        <name>[4Fe-4S] cluster</name>
        <dbReference type="ChEBI" id="CHEBI:49883"/>
    </ligand>
</feature>
<evidence type="ECO:0000256" key="3">
    <source>
        <dbReference type="ARBA" id="ARBA00022676"/>
    </source>
</evidence>
<dbReference type="Pfam" id="PF13522">
    <property type="entry name" value="GATase_6"/>
    <property type="match status" value="1"/>
</dbReference>
<keyword evidence="5 7" id="KW-0658">Purine biosynthesis</keyword>
<protein>
    <recommendedName>
        <fullName evidence="7">Amidophosphoribosyltransferase</fullName>
        <shortName evidence="7">ATase</shortName>
        <ecNumber evidence="7">2.4.2.14</ecNumber>
    </recommendedName>
    <alternativeName>
        <fullName evidence="7">Glutamine phosphoribosylpyrophosphate amidotransferase</fullName>
        <shortName evidence="7">GPATase</shortName>
    </alternativeName>
</protein>
<comment type="function">
    <text evidence="7">Catalyzes the formation of phosphoribosylamine from phosphoribosylpyrophosphate (PRPP) and glutamine.</text>
</comment>
<evidence type="ECO:0000256" key="9">
    <source>
        <dbReference type="PIRSR" id="PIRSR000485-1"/>
    </source>
</evidence>
<comment type="cofactor">
    <cofactor evidence="7 11">
        <name>[4Fe-4S] cluster</name>
        <dbReference type="ChEBI" id="CHEBI:49883"/>
    </cofactor>
    <text evidence="7 11">Binds 1 [4Fe-4S] cluster per subunit.</text>
</comment>